<evidence type="ECO:0000313" key="1">
    <source>
        <dbReference type="EMBL" id="SMH71488.1"/>
    </source>
</evidence>
<name>A0A2H1FFF3_9ARCH</name>
<accession>A0A2H1FFF3</accession>
<proteinExistence type="predicted"/>
<reference evidence="2" key="1">
    <citation type="submission" date="2017-03" db="EMBL/GenBank/DDBJ databases">
        <authorList>
            <person name="Herbold C."/>
        </authorList>
    </citation>
    <scope>NUCLEOTIDE SEQUENCE [LARGE SCALE GENOMIC DNA]</scope>
</reference>
<sequence>MVIPRCHLSKKLEIKNVGIWRLNDLTYSQRTGVSVTNSYLLVALTMV</sequence>
<dbReference type="AlphaFoldDB" id="A0A2H1FFF3"/>
<organism evidence="1 2">
    <name type="scientific">Candidatus Nitrosotalea okcheonensis</name>
    <dbReference type="NCBI Taxonomy" id="1903276"/>
    <lineage>
        <taxon>Archaea</taxon>
        <taxon>Nitrososphaerota</taxon>
        <taxon>Nitrososphaeria</taxon>
        <taxon>Nitrosotaleales</taxon>
        <taxon>Nitrosotaleaceae</taxon>
        <taxon>Nitrosotalea</taxon>
    </lineage>
</organism>
<evidence type="ECO:0000313" key="2">
    <source>
        <dbReference type="Proteomes" id="UP000230607"/>
    </source>
</evidence>
<protein>
    <submittedName>
        <fullName evidence="1">Uncharacterized protein</fullName>
    </submittedName>
</protein>
<keyword evidence="2" id="KW-1185">Reference proteome</keyword>
<gene>
    <name evidence="1" type="ORF">NCS_11300</name>
</gene>
<dbReference type="EMBL" id="LT841358">
    <property type="protein sequence ID" value="SMH71488.1"/>
    <property type="molecule type" value="Genomic_DNA"/>
</dbReference>
<dbReference type="Proteomes" id="UP000230607">
    <property type="component" value="Chromosome 1"/>
</dbReference>